<accession>A0ABQ5D1K6</accession>
<evidence type="ECO:0000256" key="1">
    <source>
        <dbReference type="SAM" id="MobiDB-lite"/>
    </source>
</evidence>
<feature type="region of interest" description="Disordered" evidence="1">
    <location>
        <begin position="239"/>
        <end position="318"/>
    </location>
</feature>
<proteinExistence type="predicted"/>
<dbReference type="EMBL" id="BQNB010014829">
    <property type="protein sequence ID" value="GJT32873.1"/>
    <property type="molecule type" value="Genomic_DNA"/>
</dbReference>
<gene>
    <name evidence="2" type="ORF">Tco_0923292</name>
</gene>
<sequence length="357" mass="41031">MSHIRAKFESIDFDCLLNINEQIVPRFVLEFYSQLTFDYNSTGHFVVNFVIQSKSFSLTLEEFGQILKIPFKGQVSHTDMWSLDYLSISVPSKGRYKTTPPSPSVVKSFIQIPRQGQVTRTKNKKTIVVDKNEILTREIQPHMKPWVDIIRENAICLGGHKDHVFACLCHMLYYIETSTRYNLAFFILKIIEKTRSKPKELLPYGMLLTRLFKHVVSVFPELEIDCYISHDRVMHPLAPHYERKTRLDRGKKRPRESNASSSSTTLNHPSSSHPLDDTLDENNDESFHSSSSSPSQNISSSSNVVSRVRQNPPHESHNLNTYISETINLQTQQRDAHREGLRSIGPALKNMMGGKRK</sequence>
<feature type="compositionally biased region" description="Low complexity" evidence="1">
    <location>
        <begin position="289"/>
        <end position="311"/>
    </location>
</feature>
<reference evidence="2" key="1">
    <citation type="journal article" date="2022" name="Int. J. Mol. Sci.">
        <title>Draft Genome of Tanacetum Coccineum: Genomic Comparison of Closely Related Tanacetum-Family Plants.</title>
        <authorList>
            <person name="Yamashiro T."/>
            <person name="Shiraishi A."/>
            <person name="Nakayama K."/>
            <person name="Satake H."/>
        </authorList>
    </citation>
    <scope>NUCLEOTIDE SEQUENCE</scope>
</reference>
<keyword evidence="3" id="KW-1185">Reference proteome</keyword>
<evidence type="ECO:0000313" key="2">
    <source>
        <dbReference type="EMBL" id="GJT32873.1"/>
    </source>
</evidence>
<comment type="caution">
    <text evidence="2">The sequence shown here is derived from an EMBL/GenBank/DDBJ whole genome shotgun (WGS) entry which is preliminary data.</text>
</comment>
<feature type="compositionally biased region" description="Low complexity" evidence="1">
    <location>
        <begin position="260"/>
        <end position="273"/>
    </location>
</feature>
<dbReference type="Proteomes" id="UP001151760">
    <property type="component" value="Unassembled WGS sequence"/>
</dbReference>
<name>A0ABQ5D1K6_9ASTR</name>
<protein>
    <recommendedName>
        <fullName evidence="4">Pentatricopeptide repeat-containing protein</fullName>
    </recommendedName>
</protein>
<evidence type="ECO:0000313" key="3">
    <source>
        <dbReference type="Proteomes" id="UP001151760"/>
    </source>
</evidence>
<organism evidence="2 3">
    <name type="scientific">Tanacetum coccineum</name>
    <dbReference type="NCBI Taxonomy" id="301880"/>
    <lineage>
        <taxon>Eukaryota</taxon>
        <taxon>Viridiplantae</taxon>
        <taxon>Streptophyta</taxon>
        <taxon>Embryophyta</taxon>
        <taxon>Tracheophyta</taxon>
        <taxon>Spermatophyta</taxon>
        <taxon>Magnoliopsida</taxon>
        <taxon>eudicotyledons</taxon>
        <taxon>Gunneridae</taxon>
        <taxon>Pentapetalae</taxon>
        <taxon>asterids</taxon>
        <taxon>campanulids</taxon>
        <taxon>Asterales</taxon>
        <taxon>Asteraceae</taxon>
        <taxon>Asteroideae</taxon>
        <taxon>Anthemideae</taxon>
        <taxon>Anthemidinae</taxon>
        <taxon>Tanacetum</taxon>
    </lineage>
</organism>
<evidence type="ECO:0008006" key="4">
    <source>
        <dbReference type="Google" id="ProtNLM"/>
    </source>
</evidence>
<reference evidence="2" key="2">
    <citation type="submission" date="2022-01" db="EMBL/GenBank/DDBJ databases">
        <authorList>
            <person name="Yamashiro T."/>
            <person name="Shiraishi A."/>
            <person name="Satake H."/>
            <person name="Nakayama K."/>
        </authorList>
    </citation>
    <scope>NUCLEOTIDE SEQUENCE</scope>
</reference>
<feature type="compositionally biased region" description="Basic and acidic residues" evidence="1">
    <location>
        <begin position="239"/>
        <end position="248"/>
    </location>
</feature>